<keyword evidence="9" id="KW-0325">Glycoprotein</keyword>
<keyword evidence="13" id="KW-1185">Reference proteome</keyword>
<evidence type="ECO:0000256" key="4">
    <source>
        <dbReference type="ARBA" id="ARBA00022692"/>
    </source>
</evidence>
<dbReference type="GO" id="GO:0005886">
    <property type="term" value="C:plasma membrane"/>
    <property type="evidence" value="ECO:0007669"/>
    <property type="project" value="UniProtKB-SubCell"/>
</dbReference>
<dbReference type="PRINTS" id="PR01610">
    <property type="entry name" value="CD36ANTIGEN"/>
</dbReference>
<proteinExistence type="inferred from homology"/>
<feature type="transmembrane region" description="Helical" evidence="11">
    <location>
        <begin position="478"/>
        <end position="503"/>
    </location>
</feature>
<evidence type="ECO:0000313" key="13">
    <source>
        <dbReference type="Proteomes" id="UP001283361"/>
    </source>
</evidence>
<protein>
    <submittedName>
        <fullName evidence="12">Uncharacterized protein</fullName>
    </submittedName>
</protein>
<keyword evidence="7" id="KW-1015">Disulfide bond</keyword>
<evidence type="ECO:0000256" key="6">
    <source>
        <dbReference type="ARBA" id="ARBA00023136"/>
    </source>
</evidence>
<feature type="region of interest" description="Disordered" evidence="10">
    <location>
        <begin position="517"/>
        <end position="559"/>
    </location>
</feature>
<comment type="similarity">
    <text evidence="2">Belongs to the CD36 family.</text>
</comment>
<name>A0AAE0YCS2_9GAST</name>
<dbReference type="Proteomes" id="UP001283361">
    <property type="component" value="Unassembled WGS sequence"/>
</dbReference>
<dbReference type="EMBL" id="JAWDGP010006450">
    <property type="protein sequence ID" value="KAK3741072.1"/>
    <property type="molecule type" value="Genomic_DNA"/>
</dbReference>
<dbReference type="PRINTS" id="PR01609">
    <property type="entry name" value="CD36FAMILY"/>
</dbReference>
<accession>A0AAE0YCS2</accession>
<keyword evidence="6 11" id="KW-0472">Membrane</keyword>
<organism evidence="12 13">
    <name type="scientific">Elysia crispata</name>
    <name type="common">lettuce slug</name>
    <dbReference type="NCBI Taxonomy" id="231223"/>
    <lineage>
        <taxon>Eukaryota</taxon>
        <taxon>Metazoa</taxon>
        <taxon>Spiralia</taxon>
        <taxon>Lophotrochozoa</taxon>
        <taxon>Mollusca</taxon>
        <taxon>Gastropoda</taxon>
        <taxon>Heterobranchia</taxon>
        <taxon>Euthyneura</taxon>
        <taxon>Panpulmonata</taxon>
        <taxon>Sacoglossa</taxon>
        <taxon>Placobranchoidea</taxon>
        <taxon>Plakobranchidae</taxon>
        <taxon>Elysia</taxon>
    </lineage>
</organism>
<feature type="compositionally biased region" description="Polar residues" evidence="10">
    <location>
        <begin position="549"/>
        <end position="559"/>
    </location>
</feature>
<dbReference type="GO" id="GO:0005044">
    <property type="term" value="F:scavenger receptor activity"/>
    <property type="evidence" value="ECO:0007669"/>
    <property type="project" value="TreeGrafter"/>
</dbReference>
<dbReference type="PANTHER" id="PTHR11923:SF51">
    <property type="entry name" value="LYSOSOME MEMBRANE PROTEIN 2"/>
    <property type="match status" value="1"/>
</dbReference>
<feature type="transmembrane region" description="Helical" evidence="11">
    <location>
        <begin position="44"/>
        <end position="66"/>
    </location>
</feature>
<keyword evidence="5 11" id="KW-1133">Transmembrane helix</keyword>
<evidence type="ECO:0000256" key="10">
    <source>
        <dbReference type="SAM" id="MobiDB-lite"/>
    </source>
</evidence>
<gene>
    <name evidence="12" type="ORF">RRG08_005762</name>
</gene>
<dbReference type="InterPro" id="IPR002159">
    <property type="entry name" value="CD36_fam"/>
</dbReference>
<keyword evidence="4 11" id="KW-0812">Transmembrane</keyword>
<evidence type="ECO:0000256" key="9">
    <source>
        <dbReference type="ARBA" id="ARBA00023180"/>
    </source>
</evidence>
<dbReference type="InterPro" id="IPR005428">
    <property type="entry name" value="CD36/SCARB1/SNMP1"/>
</dbReference>
<evidence type="ECO:0000256" key="3">
    <source>
        <dbReference type="ARBA" id="ARBA00022475"/>
    </source>
</evidence>
<evidence type="ECO:0000256" key="11">
    <source>
        <dbReference type="SAM" id="Phobius"/>
    </source>
</evidence>
<sequence length="559" mass="62898">MVLKMALREFSHPKRGLYAFHSSPHDRNSTEREMAAAKTKLTKGLLIMGVIGALFLILGCVSLIVFDDIIHSQISSRLPLNKKGQTYNQWKAPKIPIYFQVWAFDIVNHLEILEGKRPAVIQKGPYTYREKRVKHDIRFFDNGTVYYKERRSFLFDRNLSVGPENDTVTSVNLAMVAAMTVLRYEPPLLKSLVEGAFQFFKESLFVETSVHDLLWGREDNILKAIADIAKSFNVTLPLNDTVGLLMGQNNSDTGEYLIHSGQKGLKDFANIISWNRQRKLAVWSTDYANTINGSLGILFPPFVSKDHKQYIFSTDLVRSLTLTYQKDVEAHGIPLYKFYAAPITFANVSINPLNAGFCTPLGHCLPSGLLNMSNAYYGAPVVLSNPHFLFCDPDVVESVEGVQPDTEAYESHLNIEPLTGISMDADKRMQINLHLQSIDGFRETYNLEPVVMPIMWLNESATIPEHQAEQFKTEVLNLILALTVVKYGLIGLGALLLVIAASFPIVQKIRRKKTTDVAGGNIQRVQPTRKNPNNSNKNDDYDDPLLVPTSDSENNQNIY</sequence>
<dbReference type="AlphaFoldDB" id="A0AAE0YCS2"/>
<comment type="subcellular location">
    <subcellularLocation>
        <location evidence="1">Cell membrane</location>
        <topology evidence="1">Multi-pass membrane protein</topology>
    </subcellularLocation>
</comment>
<reference evidence="12" key="1">
    <citation type="journal article" date="2023" name="G3 (Bethesda)">
        <title>A reference genome for the long-term kleptoplast-retaining sea slug Elysia crispata morphotype clarki.</title>
        <authorList>
            <person name="Eastman K.E."/>
            <person name="Pendleton A.L."/>
            <person name="Shaikh M.A."/>
            <person name="Suttiyut T."/>
            <person name="Ogas R."/>
            <person name="Tomko P."/>
            <person name="Gavelis G."/>
            <person name="Widhalm J.R."/>
            <person name="Wisecaver J.H."/>
        </authorList>
    </citation>
    <scope>NUCLEOTIDE SEQUENCE</scope>
    <source>
        <strain evidence="12">ECLA1</strain>
    </source>
</reference>
<evidence type="ECO:0000256" key="5">
    <source>
        <dbReference type="ARBA" id="ARBA00022989"/>
    </source>
</evidence>
<evidence type="ECO:0000256" key="1">
    <source>
        <dbReference type="ARBA" id="ARBA00004651"/>
    </source>
</evidence>
<evidence type="ECO:0000256" key="7">
    <source>
        <dbReference type="ARBA" id="ARBA00023157"/>
    </source>
</evidence>
<evidence type="ECO:0000256" key="2">
    <source>
        <dbReference type="ARBA" id="ARBA00010532"/>
    </source>
</evidence>
<evidence type="ECO:0000256" key="8">
    <source>
        <dbReference type="ARBA" id="ARBA00023170"/>
    </source>
</evidence>
<comment type="caution">
    <text evidence="12">The sequence shown here is derived from an EMBL/GenBank/DDBJ whole genome shotgun (WGS) entry which is preliminary data.</text>
</comment>
<dbReference type="PANTHER" id="PTHR11923">
    <property type="entry name" value="SCAVENGER RECEPTOR CLASS B TYPE-1 SR-B1"/>
    <property type="match status" value="1"/>
</dbReference>
<keyword evidence="3" id="KW-1003">Cell membrane</keyword>
<feature type="compositionally biased region" description="Polar residues" evidence="10">
    <location>
        <begin position="523"/>
        <end position="536"/>
    </location>
</feature>
<dbReference type="Pfam" id="PF01130">
    <property type="entry name" value="CD36"/>
    <property type="match status" value="1"/>
</dbReference>
<keyword evidence="8" id="KW-0675">Receptor</keyword>
<evidence type="ECO:0000313" key="12">
    <source>
        <dbReference type="EMBL" id="KAK3741072.1"/>
    </source>
</evidence>
<dbReference type="GO" id="GO:0005737">
    <property type="term" value="C:cytoplasm"/>
    <property type="evidence" value="ECO:0007669"/>
    <property type="project" value="TreeGrafter"/>
</dbReference>